<dbReference type="GO" id="GO:0005634">
    <property type="term" value="C:nucleus"/>
    <property type="evidence" value="ECO:0007669"/>
    <property type="project" value="TreeGrafter"/>
</dbReference>
<evidence type="ECO:0000256" key="9">
    <source>
        <dbReference type="SAM" id="MobiDB-lite"/>
    </source>
</evidence>
<gene>
    <name evidence="11" type="ORF">ZIOFF_074892</name>
</gene>
<evidence type="ECO:0000256" key="4">
    <source>
        <dbReference type="ARBA" id="ARBA00022723"/>
    </source>
</evidence>
<evidence type="ECO:0000256" key="8">
    <source>
        <dbReference type="PROSITE-ProRule" id="PRU00175"/>
    </source>
</evidence>
<dbReference type="GO" id="GO:0006511">
    <property type="term" value="P:ubiquitin-dependent protein catabolic process"/>
    <property type="evidence" value="ECO:0007669"/>
    <property type="project" value="TreeGrafter"/>
</dbReference>
<dbReference type="PROSITE" id="PS50089">
    <property type="entry name" value="ZF_RING_2"/>
    <property type="match status" value="1"/>
</dbReference>
<evidence type="ECO:0000256" key="2">
    <source>
        <dbReference type="ARBA" id="ARBA00012483"/>
    </source>
</evidence>
<name>A0A8J5C229_ZINOF</name>
<dbReference type="InterPro" id="IPR001841">
    <property type="entry name" value="Znf_RING"/>
</dbReference>
<dbReference type="GO" id="GO:0016567">
    <property type="term" value="P:protein ubiquitination"/>
    <property type="evidence" value="ECO:0007669"/>
    <property type="project" value="UniProtKB-ARBA"/>
</dbReference>
<dbReference type="OrthoDB" id="8062037at2759"/>
<reference evidence="11 12" key="1">
    <citation type="submission" date="2020-08" db="EMBL/GenBank/DDBJ databases">
        <title>Plant Genome Project.</title>
        <authorList>
            <person name="Zhang R.-G."/>
        </authorList>
    </citation>
    <scope>NUCLEOTIDE SEQUENCE [LARGE SCALE GENOMIC DNA]</scope>
    <source>
        <tissue evidence="11">Rhizome</tissue>
    </source>
</reference>
<dbReference type="FunFam" id="3.30.40.10:FF:000127">
    <property type="entry name" value="E3 ubiquitin-protein ligase RNF181"/>
    <property type="match status" value="1"/>
</dbReference>
<dbReference type="Proteomes" id="UP000734854">
    <property type="component" value="Unassembled WGS sequence"/>
</dbReference>
<feature type="compositionally biased region" description="Low complexity" evidence="9">
    <location>
        <begin position="160"/>
        <end position="170"/>
    </location>
</feature>
<evidence type="ECO:0000256" key="3">
    <source>
        <dbReference type="ARBA" id="ARBA00022679"/>
    </source>
</evidence>
<dbReference type="EC" id="2.3.2.27" evidence="2"/>
<dbReference type="AlphaFoldDB" id="A0A8J5C229"/>
<evidence type="ECO:0000259" key="10">
    <source>
        <dbReference type="PROSITE" id="PS50089"/>
    </source>
</evidence>
<comment type="caution">
    <text evidence="11">The sequence shown here is derived from an EMBL/GenBank/DDBJ whole genome shotgun (WGS) entry which is preliminary data.</text>
</comment>
<evidence type="ECO:0000256" key="7">
    <source>
        <dbReference type="ARBA" id="ARBA00022833"/>
    </source>
</evidence>
<dbReference type="PANTHER" id="PTHR45931">
    <property type="entry name" value="SI:CH211-59O9.10"/>
    <property type="match status" value="1"/>
</dbReference>
<feature type="domain" description="RING-type" evidence="10">
    <location>
        <begin position="251"/>
        <end position="292"/>
    </location>
</feature>
<dbReference type="GO" id="GO:0008270">
    <property type="term" value="F:zinc ion binding"/>
    <property type="evidence" value="ECO:0007669"/>
    <property type="project" value="UniProtKB-KW"/>
</dbReference>
<protein>
    <recommendedName>
        <fullName evidence="2">RING-type E3 ubiquitin transferase</fullName>
        <ecNumber evidence="2">2.3.2.27</ecNumber>
    </recommendedName>
</protein>
<sequence length="331" mass="37165">MEAEKTAMEELQALQRKLGKKQSFEEAVASIASLVRGQYPSASPSLRKSMYSTVSRVATLLQSRYTTPAFWLTGLRLFEEVEKLATDSKEKENMRKYIARAQEHLNEMDTEVPLADTRRHESRYLFEGHLTVEPEPAPPAWLVAQNLLTTLAVAQDWASVSESSSQGQEENANTTESSRAIQLPDSVRELINNMQEVGGFLDLDNAIEASLREIGAGPQRPPPASKEVVANLPVVTVTEAIMARLGSETQCAVCRENLAIDDKMQELPCKHLFHPPCLKPWLDEHNSCPICRHELRTDDHAYESWKEREKEAEEERKGAANAVRGGEFMYV</sequence>
<dbReference type="GO" id="GO:0061630">
    <property type="term" value="F:ubiquitin protein ligase activity"/>
    <property type="evidence" value="ECO:0007669"/>
    <property type="project" value="UniProtKB-EC"/>
</dbReference>
<evidence type="ECO:0000313" key="11">
    <source>
        <dbReference type="EMBL" id="KAG6467282.1"/>
    </source>
</evidence>
<feature type="region of interest" description="Disordered" evidence="9">
    <location>
        <begin position="160"/>
        <end position="179"/>
    </location>
</feature>
<keyword evidence="12" id="KW-1185">Reference proteome</keyword>
<dbReference type="SMART" id="SM00184">
    <property type="entry name" value="RING"/>
    <property type="match status" value="1"/>
</dbReference>
<keyword evidence="3" id="KW-0808">Transferase</keyword>
<evidence type="ECO:0000256" key="5">
    <source>
        <dbReference type="ARBA" id="ARBA00022771"/>
    </source>
</evidence>
<dbReference type="CDD" id="cd16667">
    <property type="entry name" value="RING-H2_RNF126-like"/>
    <property type="match status" value="1"/>
</dbReference>
<dbReference type="EMBL" id="JACMSC010000067">
    <property type="protein sequence ID" value="KAG6467282.1"/>
    <property type="molecule type" value="Genomic_DNA"/>
</dbReference>
<accession>A0A8J5C229</accession>
<comment type="catalytic activity">
    <reaction evidence="1">
        <text>S-ubiquitinyl-[E2 ubiquitin-conjugating enzyme]-L-cysteine + [acceptor protein]-L-lysine = [E2 ubiquitin-conjugating enzyme]-L-cysteine + N(6)-ubiquitinyl-[acceptor protein]-L-lysine.</text>
        <dbReference type="EC" id="2.3.2.27"/>
    </reaction>
</comment>
<dbReference type="PANTHER" id="PTHR45931:SF3">
    <property type="entry name" value="RING ZINC FINGER-CONTAINING PROTEIN"/>
    <property type="match status" value="1"/>
</dbReference>
<evidence type="ECO:0000256" key="1">
    <source>
        <dbReference type="ARBA" id="ARBA00000900"/>
    </source>
</evidence>
<keyword evidence="6" id="KW-0833">Ubl conjugation pathway</keyword>
<organism evidence="11 12">
    <name type="scientific">Zingiber officinale</name>
    <name type="common">Ginger</name>
    <name type="synonym">Amomum zingiber</name>
    <dbReference type="NCBI Taxonomy" id="94328"/>
    <lineage>
        <taxon>Eukaryota</taxon>
        <taxon>Viridiplantae</taxon>
        <taxon>Streptophyta</taxon>
        <taxon>Embryophyta</taxon>
        <taxon>Tracheophyta</taxon>
        <taxon>Spermatophyta</taxon>
        <taxon>Magnoliopsida</taxon>
        <taxon>Liliopsida</taxon>
        <taxon>Zingiberales</taxon>
        <taxon>Zingiberaceae</taxon>
        <taxon>Zingiber</taxon>
    </lineage>
</organism>
<dbReference type="InterPro" id="IPR051834">
    <property type="entry name" value="RING_finger_E3_ligase"/>
</dbReference>
<keyword evidence="5 8" id="KW-0863">Zinc-finger</keyword>
<proteinExistence type="predicted"/>
<evidence type="ECO:0000313" key="12">
    <source>
        <dbReference type="Proteomes" id="UP000734854"/>
    </source>
</evidence>
<keyword evidence="7" id="KW-0862">Zinc</keyword>
<keyword evidence="4" id="KW-0479">Metal-binding</keyword>
<dbReference type="Pfam" id="PF13639">
    <property type="entry name" value="zf-RING_2"/>
    <property type="match status" value="1"/>
</dbReference>
<evidence type="ECO:0000256" key="6">
    <source>
        <dbReference type="ARBA" id="ARBA00022786"/>
    </source>
</evidence>